<proteinExistence type="predicted"/>
<comment type="caution">
    <text evidence="1">The sequence shown here is derived from an EMBL/GenBank/DDBJ whole genome shotgun (WGS) entry which is preliminary data.</text>
</comment>
<dbReference type="Proteomes" id="UP000294902">
    <property type="component" value="Unassembled WGS sequence"/>
</dbReference>
<dbReference type="EMBL" id="SMAL01000005">
    <property type="protein sequence ID" value="TCT14563.1"/>
    <property type="molecule type" value="Genomic_DNA"/>
</dbReference>
<sequence>MKYGDKYNNLVVIGKTVKKKGKSYLWEFKCDCGNTVYYRACDVKSGSTKSCGCLKYKRSIVDDITGKLYGKLTVIRKTDKKTDGRYLWQCKCDCDKIVYVSARALKSGNTSSCGCKKYDDARKVDYTGKRFEKLTVIKRDENIAKWICKCDCGKEIIVYGNRLKNGKVKSCGCLPSEIIIRRNKYELSTHRMTGSRLYNIWDSMKARCLNSNSKDYHNYGQRGITIYEKWLKFESFMEWATKNGYQEKLTLDRIDVNGNYEPSNCRWVSTKVQGNNTRVNRRVTMRGRTQTLSQWADEIGISPKALRYRIEAGWKEEDIFSPVDSRKKRIK</sequence>
<accession>A0A4V2V078</accession>
<evidence type="ECO:0000313" key="2">
    <source>
        <dbReference type="Proteomes" id="UP000294902"/>
    </source>
</evidence>
<gene>
    <name evidence="1" type="ORF">EDC18_10544</name>
</gene>
<organism evidence="1 2">
    <name type="scientific">Natranaerovirga pectinivora</name>
    <dbReference type="NCBI Taxonomy" id="682400"/>
    <lineage>
        <taxon>Bacteria</taxon>
        <taxon>Bacillati</taxon>
        <taxon>Bacillota</taxon>
        <taxon>Clostridia</taxon>
        <taxon>Lachnospirales</taxon>
        <taxon>Natranaerovirgaceae</taxon>
        <taxon>Natranaerovirga</taxon>
    </lineage>
</organism>
<evidence type="ECO:0000313" key="1">
    <source>
        <dbReference type="EMBL" id="TCT14563.1"/>
    </source>
</evidence>
<dbReference type="OrthoDB" id="552713at2"/>
<dbReference type="RefSeq" id="WP_132252137.1">
    <property type="nucleotide sequence ID" value="NZ_SMAL01000005.1"/>
</dbReference>
<evidence type="ECO:0008006" key="3">
    <source>
        <dbReference type="Google" id="ProtNLM"/>
    </source>
</evidence>
<dbReference type="AlphaFoldDB" id="A0A4V2V078"/>
<protein>
    <recommendedName>
        <fullName evidence="3">AP2 domain-containing protein</fullName>
    </recommendedName>
</protein>
<keyword evidence="2" id="KW-1185">Reference proteome</keyword>
<reference evidence="1 2" key="1">
    <citation type="submission" date="2019-03" db="EMBL/GenBank/DDBJ databases">
        <title>Genomic Encyclopedia of Type Strains, Phase IV (KMG-IV): sequencing the most valuable type-strain genomes for metagenomic binning, comparative biology and taxonomic classification.</title>
        <authorList>
            <person name="Goeker M."/>
        </authorList>
    </citation>
    <scope>NUCLEOTIDE SEQUENCE [LARGE SCALE GENOMIC DNA]</scope>
    <source>
        <strain evidence="1 2">DSM 24629</strain>
    </source>
</reference>
<name>A0A4V2V078_9FIRM</name>